<evidence type="ECO:0000259" key="5">
    <source>
        <dbReference type="PROSITE" id="PS50977"/>
    </source>
</evidence>
<dbReference type="EMBL" id="OCPC01000005">
    <property type="protein sequence ID" value="SOE18519.1"/>
    <property type="molecule type" value="Genomic_DNA"/>
</dbReference>
<dbReference type="InterPro" id="IPR050109">
    <property type="entry name" value="HTH-type_TetR-like_transc_reg"/>
</dbReference>
<dbReference type="Pfam" id="PF00440">
    <property type="entry name" value="TetR_N"/>
    <property type="match status" value="1"/>
</dbReference>
<protein>
    <submittedName>
        <fullName evidence="6">TetR family transcriptional regulator</fullName>
    </submittedName>
</protein>
<keyword evidence="3" id="KW-0804">Transcription</keyword>
<dbReference type="AlphaFoldDB" id="A0A286IGN0"/>
<dbReference type="GO" id="GO:0003700">
    <property type="term" value="F:DNA-binding transcription factor activity"/>
    <property type="evidence" value="ECO:0007669"/>
    <property type="project" value="TreeGrafter"/>
</dbReference>
<dbReference type="Proteomes" id="UP000219465">
    <property type="component" value="Unassembled WGS sequence"/>
</dbReference>
<dbReference type="RefSeq" id="WP_097108988.1">
    <property type="nucleotide sequence ID" value="NZ_OCPC01000005.1"/>
</dbReference>
<evidence type="ECO:0000256" key="1">
    <source>
        <dbReference type="ARBA" id="ARBA00023015"/>
    </source>
</evidence>
<dbReference type="GO" id="GO:0000976">
    <property type="term" value="F:transcription cis-regulatory region binding"/>
    <property type="evidence" value="ECO:0007669"/>
    <property type="project" value="TreeGrafter"/>
</dbReference>
<dbReference type="PANTHER" id="PTHR30055">
    <property type="entry name" value="HTH-TYPE TRANSCRIPTIONAL REGULATOR RUTR"/>
    <property type="match status" value="1"/>
</dbReference>
<dbReference type="Gene3D" id="1.10.357.10">
    <property type="entry name" value="Tetracycline Repressor, domain 2"/>
    <property type="match status" value="1"/>
</dbReference>
<keyword evidence="1" id="KW-0805">Transcription regulation</keyword>
<keyword evidence="7" id="KW-1185">Reference proteome</keyword>
<reference evidence="7" key="1">
    <citation type="submission" date="2017-08" db="EMBL/GenBank/DDBJ databases">
        <authorList>
            <person name="Varghese N."/>
            <person name="Submissions S."/>
        </authorList>
    </citation>
    <scope>NUCLEOTIDE SEQUENCE [LARGE SCALE GENOMIC DNA]</scope>
    <source>
        <strain evidence="7">KCTC 23107</strain>
    </source>
</reference>
<dbReference type="InterPro" id="IPR009057">
    <property type="entry name" value="Homeodomain-like_sf"/>
</dbReference>
<dbReference type="PANTHER" id="PTHR30055:SF234">
    <property type="entry name" value="HTH-TYPE TRANSCRIPTIONAL REGULATOR BETI"/>
    <property type="match status" value="1"/>
</dbReference>
<organism evidence="6 7">
    <name type="scientific">Hoeflea halophila</name>
    <dbReference type="NCBI Taxonomy" id="714899"/>
    <lineage>
        <taxon>Bacteria</taxon>
        <taxon>Pseudomonadati</taxon>
        <taxon>Pseudomonadota</taxon>
        <taxon>Alphaproteobacteria</taxon>
        <taxon>Hyphomicrobiales</taxon>
        <taxon>Rhizobiaceae</taxon>
        <taxon>Hoeflea</taxon>
    </lineage>
</organism>
<evidence type="ECO:0000256" key="4">
    <source>
        <dbReference type="PROSITE-ProRule" id="PRU00335"/>
    </source>
</evidence>
<sequence length="207" mass="22725">MDTSAASPASKRASDILDQVKSVFASNGFEGASMQDLAQAAQMSVGNFYRYFSSKNAIVTALVKRDLEEIETFFEAVQSSENPGVTFMSLLRHRIETLPFEKAALWSEVQAASYRCPEITTLMCAMDETVRRNVVMALVRIHGDDSAAAREIFETRAQLLMLLVHGFAQRKYCTGADAGSEDYVALGELVLSTLHDTIFTPPALPAE</sequence>
<feature type="DNA-binding region" description="H-T-H motif" evidence="4">
    <location>
        <begin position="33"/>
        <end position="52"/>
    </location>
</feature>
<dbReference type="InterPro" id="IPR001647">
    <property type="entry name" value="HTH_TetR"/>
</dbReference>
<evidence type="ECO:0000313" key="6">
    <source>
        <dbReference type="EMBL" id="SOE18519.1"/>
    </source>
</evidence>
<accession>A0A286IGN0</accession>
<dbReference type="PROSITE" id="PS50977">
    <property type="entry name" value="HTH_TETR_2"/>
    <property type="match status" value="1"/>
</dbReference>
<dbReference type="SUPFAM" id="SSF46689">
    <property type="entry name" value="Homeodomain-like"/>
    <property type="match status" value="1"/>
</dbReference>
<proteinExistence type="predicted"/>
<gene>
    <name evidence="6" type="ORF">SAMN05877838_3446</name>
</gene>
<dbReference type="PRINTS" id="PR00455">
    <property type="entry name" value="HTHTETR"/>
</dbReference>
<keyword evidence="2 4" id="KW-0238">DNA-binding</keyword>
<feature type="domain" description="HTH tetR-type" evidence="5">
    <location>
        <begin position="10"/>
        <end position="70"/>
    </location>
</feature>
<evidence type="ECO:0000256" key="3">
    <source>
        <dbReference type="ARBA" id="ARBA00023163"/>
    </source>
</evidence>
<evidence type="ECO:0000313" key="7">
    <source>
        <dbReference type="Proteomes" id="UP000219465"/>
    </source>
</evidence>
<name>A0A286IGN0_9HYPH</name>
<dbReference type="OrthoDB" id="9802802at2"/>
<evidence type="ECO:0000256" key="2">
    <source>
        <dbReference type="ARBA" id="ARBA00023125"/>
    </source>
</evidence>